<gene>
    <name evidence="1" type="ORF">B0A54_16337</name>
</gene>
<proteinExistence type="predicted"/>
<name>A0A4U0U2R0_9PEZI</name>
<accession>A0A4U0U2R0</accession>
<dbReference type="Proteomes" id="UP000310066">
    <property type="component" value="Unassembled WGS sequence"/>
</dbReference>
<protein>
    <submittedName>
        <fullName evidence="1">Uncharacterized protein</fullName>
    </submittedName>
</protein>
<sequence>MVTSLHPADRMECTNEARLHDMKSELASLAAEFGKEPCAFWREDVSVPKHGFSISNAVPARTSQPARRSLSFSLSLSLSLSLSPSLSLSLSLARNTSPRE</sequence>
<organism evidence="1 2">
    <name type="scientific">Friedmanniomyces endolithicus</name>
    <dbReference type="NCBI Taxonomy" id="329885"/>
    <lineage>
        <taxon>Eukaryota</taxon>
        <taxon>Fungi</taxon>
        <taxon>Dikarya</taxon>
        <taxon>Ascomycota</taxon>
        <taxon>Pezizomycotina</taxon>
        <taxon>Dothideomycetes</taxon>
        <taxon>Dothideomycetidae</taxon>
        <taxon>Mycosphaerellales</taxon>
        <taxon>Teratosphaeriaceae</taxon>
        <taxon>Friedmanniomyces</taxon>
    </lineage>
</organism>
<evidence type="ECO:0000313" key="2">
    <source>
        <dbReference type="Proteomes" id="UP000310066"/>
    </source>
</evidence>
<evidence type="ECO:0000313" key="1">
    <source>
        <dbReference type="EMBL" id="TKA29054.1"/>
    </source>
</evidence>
<dbReference type="EMBL" id="NAJP01000113">
    <property type="protein sequence ID" value="TKA29054.1"/>
    <property type="molecule type" value="Genomic_DNA"/>
</dbReference>
<dbReference type="AlphaFoldDB" id="A0A4U0U2R0"/>
<comment type="caution">
    <text evidence="1">The sequence shown here is derived from an EMBL/GenBank/DDBJ whole genome shotgun (WGS) entry which is preliminary data.</text>
</comment>
<reference evidence="1 2" key="1">
    <citation type="submission" date="2017-03" db="EMBL/GenBank/DDBJ databases">
        <title>Genomes of endolithic fungi from Antarctica.</title>
        <authorList>
            <person name="Coleine C."/>
            <person name="Masonjones S."/>
            <person name="Stajich J.E."/>
        </authorList>
    </citation>
    <scope>NUCLEOTIDE SEQUENCE [LARGE SCALE GENOMIC DNA]</scope>
    <source>
        <strain evidence="1 2">CCFEE 5311</strain>
    </source>
</reference>